<evidence type="ECO:0000256" key="1">
    <source>
        <dbReference type="ARBA" id="ARBA00023054"/>
    </source>
</evidence>
<proteinExistence type="predicted"/>
<keyword evidence="1" id="KW-0175">Coiled coil</keyword>
<gene>
    <name evidence="3" type="ORF">BOX15_Mlig000901g3</name>
</gene>
<dbReference type="GO" id="GO:0035493">
    <property type="term" value="P:SNARE complex assembly"/>
    <property type="evidence" value="ECO:0007669"/>
    <property type="project" value="TreeGrafter"/>
</dbReference>
<dbReference type="GO" id="GO:0005768">
    <property type="term" value="C:endosome"/>
    <property type="evidence" value="ECO:0007669"/>
    <property type="project" value="TreeGrafter"/>
</dbReference>
<dbReference type="STRING" id="282301.A0A267DPU1"/>
<evidence type="ECO:0000256" key="2">
    <source>
        <dbReference type="SAM" id="MobiDB-lite"/>
    </source>
</evidence>
<sequence>MGPKRQSQAGPIITYPTLATVSSAELPAASNGKATANVAANDSEEAAEEAALREFVASLRVRHLDCLLLQIAEAGPQFASLRGQPLFFTLRQPDSQPGQYFYKSDLGHFEPCHRQGAQLARWDRLPLIGSPLTERSRALAAFTVAFYRGPGRAVRTAAAPWFEAAVRLDVDGLTWPAQREDDVTALLVASACACNGPTLALRLKGVTFLAGRGPLACPLTSGVLPNRRRRQPATSYGLAGMRRLLAATFRSVDLEAERLSARRSLAEAERPMAGRRRAEEMRALVRLRRRQVAGQAALLSEWRQRLATLRSETGQLADSLAALSVAAEAAADSVRDNCSSLRVGQLELQQARCQLANQRQAWFEQLAEIFRLGDESIADVPLPMSKRLEGRLSSAEEAKYAAAFGMTAQLTQLIASVMDCPLRHSLICRGSKSLVRDDVILNFAEREFPLYSRGKERSYFLRGVFLLNLNIYGLWCNAGLNTRRPPNLRATAQNLRELLGYLAGQPSDNVLPASENSDRSLCPLGFHIERPLNPAASELQQQQASDSEAAVAVAAAATSVAGSTESAGADCLLPRPGTSPSGLSVQSA</sequence>
<organism evidence="3 4">
    <name type="scientific">Macrostomum lignano</name>
    <dbReference type="NCBI Taxonomy" id="282301"/>
    <lineage>
        <taxon>Eukaryota</taxon>
        <taxon>Metazoa</taxon>
        <taxon>Spiralia</taxon>
        <taxon>Lophotrochozoa</taxon>
        <taxon>Platyhelminthes</taxon>
        <taxon>Rhabditophora</taxon>
        <taxon>Macrostomorpha</taxon>
        <taxon>Macrostomida</taxon>
        <taxon>Macrostomidae</taxon>
        <taxon>Macrostomum</taxon>
    </lineage>
</organism>
<evidence type="ECO:0000313" key="4">
    <source>
        <dbReference type="Proteomes" id="UP000215902"/>
    </source>
</evidence>
<feature type="region of interest" description="Disordered" evidence="2">
    <location>
        <begin position="562"/>
        <end position="588"/>
    </location>
</feature>
<comment type="caution">
    <text evidence="3">The sequence shown here is derived from an EMBL/GenBank/DDBJ whole genome shotgun (WGS) entry which is preliminary data.</text>
</comment>
<accession>A0A267DPU1</accession>
<dbReference type="PANTHER" id="PTHR15157">
    <property type="entry name" value="UV RADIATION RESISTANCE-ASSOCIATED GENE PROTEIN"/>
    <property type="match status" value="1"/>
</dbReference>
<feature type="compositionally biased region" description="Polar residues" evidence="2">
    <location>
        <begin position="578"/>
        <end position="588"/>
    </location>
</feature>
<reference evidence="3 4" key="1">
    <citation type="submission" date="2017-06" db="EMBL/GenBank/DDBJ databases">
        <title>A platform for efficient transgenesis in Macrostomum lignano, a flatworm model organism for stem cell research.</title>
        <authorList>
            <person name="Berezikov E."/>
        </authorList>
    </citation>
    <scope>NUCLEOTIDE SEQUENCE [LARGE SCALE GENOMIC DNA]</scope>
    <source>
        <strain evidence="3">DV1</strain>
        <tissue evidence="3">Whole organism</tissue>
    </source>
</reference>
<dbReference type="EMBL" id="NIVC01003463">
    <property type="protein sequence ID" value="PAA51318.1"/>
    <property type="molecule type" value="Genomic_DNA"/>
</dbReference>
<keyword evidence="4" id="KW-1185">Reference proteome</keyword>
<dbReference type="GO" id="GO:0000323">
    <property type="term" value="C:lytic vacuole"/>
    <property type="evidence" value="ECO:0007669"/>
    <property type="project" value="TreeGrafter"/>
</dbReference>
<dbReference type="AlphaFoldDB" id="A0A267DPU1"/>
<name>A0A267DPU1_9PLAT</name>
<dbReference type="OrthoDB" id="72772at2759"/>
<dbReference type="PANTHER" id="PTHR15157:SF5">
    <property type="entry name" value="UV RADIATION RESISTANCE-ASSOCIATED GENE PROTEIN"/>
    <property type="match status" value="1"/>
</dbReference>
<dbReference type="Proteomes" id="UP000215902">
    <property type="component" value="Unassembled WGS sequence"/>
</dbReference>
<dbReference type="GO" id="GO:0000149">
    <property type="term" value="F:SNARE binding"/>
    <property type="evidence" value="ECO:0007669"/>
    <property type="project" value="TreeGrafter"/>
</dbReference>
<protein>
    <submittedName>
        <fullName evidence="3">Uncharacterized protein</fullName>
    </submittedName>
</protein>
<evidence type="ECO:0000313" key="3">
    <source>
        <dbReference type="EMBL" id="PAA51318.1"/>
    </source>
</evidence>